<protein>
    <recommendedName>
        <fullName evidence="6">Tetraspanin</fullName>
    </recommendedName>
</protein>
<evidence type="ECO:0000256" key="5">
    <source>
        <dbReference type="ARBA" id="ARBA00023136"/>
    </source>
</evidence>
<dbReference type="GO" id="GO:0005886">
    <property type="term" value="C:plasma membrane"/>
    <property type="evidence" value="ECO:0007669"/>
    <property type="project" value="TreeGrafter"/>
</dbReference>
<comment type="similarity">
    <text evidence="2 6">Belongs to the tetraspanin (TM4SF) family.</text>
</comment>
<keyword evidence="4 6" id="KW-1133">Transmembrane helix</keyword>
<dbReference type="InterPro" id="IPR018499">
    <property type="entry name" value="Tetraspanin/Peripherin"/>
</dbReference>
<dbReference type="AlphaFoldDB" id="A0A8B8BAV3"/>
<keyword evidence="5 6" id="KW-0472">Membrane</keyword>
<feature type="transmembrane region" description="Helical" evidence="6">
    <location>
        <begin position="60"/>
        <end position="81"/>
    </location>
</feature>
<dbReference type="PIRSF" id="PIRSF002419">
    <property type="entry name" value="Tetraspanin"/>
    <property type="match status" value="1"/>
</dbReference>
<dbReference type="PANTHER" id="PTHR19282:SF519">
    <property type="entry name" value="TETRASPANIN"/>
    <property type="match status" value="1"/>
</dbReference>
<dbReference type="InterPro" id="IPR008952">
    <property type="entry name" value="Tetraspanin_EC2_sf"/>
</dbReference>
<evidence type="ECO:0000256" key="1">
    <source>
        <dbReference type="ARBA" id="ARBA00004141"/>
    </source>
</evidence>
<evidence type="ECO:0000256" key="2">
    <source>
        <dbReference type="ARBA" id="ARBA00006840"/>
    </source>
</evidence>
<evidence type="ECO:0000313" key="7">
    <source>
        <dbReference type="Proteomes" id="UP000694844"/>
    </source>
</evidence>
<comment type="subcellular location">
    <subcellularLocation>
        <location evidence="1 6">Membrane</location>
        <topology evidence="1 6">Multi-pass membrane protein</topology>
    </subcellularLocation>
</comment>
<dbReference type="Proteomes" id="UP000694844">
    <property type="component" value="Chromosome 8"/>
</dbReference>
<accession>A0A8B8BAV3</accession>
<keyword evidence="7" id="KW-1185">Reference proteome</keyword>
<dbReference type="KEGG" id="cvn:111108611"/>
<evidence type="ECO:0000313" key="8">
    <source>
        <dbReference type="RefSeq" id="XP_022300303.1"/>
    </source>
</evidence>
<dbReference type="Pfam" id="PF00335">
    <property type="entry name" value="Tetraspanin"/>
    <property type="match status" value="1"/>
</dbReference>
<feature type="transmembrane region" description="Helical" evidence="6">
    <location>
        <begin position="246"/>
        <end position="270"/>
    </location>
</feature>
<evidence type="ECO:0000256" key="6">
    <source>
        <dbReference type="RuleBase" id="RU361218"/>
    </source>
</evidence>
<dbReference type="PANTHER" id="PTHR19282">
    <property type="entry name" value="TETRASPANIN"/>
    <property type="match status" value="1"/>
</dbReference>
<reference evidence="8" key="1">
    <citation type="submission" date="2025-08" db="UniProtKB">
        <authorList>
            <consortium name="RefSeq"/>
        </authorList>
    </citation>
    <scope>IDENTIFICATION</scope>
    <source>
        <tissue evidence="8">Whole sample</tissue>
    </source>
</reference>
<dbReference type="PROSITE" id="PS51257">
    <property type="entry name" value="PROKAR_LIPOPROTEIN"/>
    <property type="match status" value="1"/>
</dbReference>
<dbReference type="InterPro" id="IPR000301">
    <property type="entry name" value="Tetraspanin_animals"/>
</dbReference>
<dbReference type="RefSeq" id="XP_022300303.1">
    <property type="nucleotide sequence ID" value="XM_022444595.1"/>
</dbReference>
<gene>
    <name evidence="8" type="primary">LOC111108611</name>
</gene>
<dbReference type="Gene3D" id="1.10.1450.10">
    <property type="entry name" value="Tetraspanin"/>
    <property type="match status" value="1"/>
</dbReference>
<name>A0A8B8BAV3_CRAVI</name>
<feature type="transmembrane region" description="Helical" evidence="6">
    <location>
        <begin position="12"/>
        <end position="34"/>
    </location>
</feature>
<evidence type="ECO:0000256" key="4">
    <source>
        <dbReference type="ARBA" id="ARBA00022989"/>
    </source>
</evidence>
<dbReference type="SUPFAM" id="SSF48652">
    <property type="entry name" value="Tetraspanin"/>
    <property type="match status" value="1"/>
</dbReference>
<evidence type="ECO:0000256" key="3">
    <source>
        <dbReference type="ARBA" id="ARBA00022692"/>
    </source>
</evidence>
<dbReference type="PRINTS" id="PR00259">
    <property type="entry name" value="TMFOUR"/>
</dbReference>
<proteinExistence type="inferred from homology"/>
<dbReference type="GeneID" id="111108611"/>
<feature type="transmembrane region" description="Helical" evidence="6">
    <location>
        <begin position="93"/>
        <end position="112"/>
    </location>
</feature>
<organism evidence="7 8">
    <name type="scientific">Crassostrea virginica</name>
    <name type="common">Eastern oyster</name>
    <dbReference type="NCBI Taxonomy" id="6565"/>
    <lineage>
        <taxon>Eukaryota</taxon>
        <taxon>Metazoa</taxon>
        <taxon>Spiralia</taxon>
        <taxon>Lophotrochozoa</taxon>
        <taxon>Mollusca</taxon>
        <taxon>Bivalvia</taxon>
        <taxon>Autobranchia</taxon>
        <taxon>Pteriomorphia</taxon>
        <taxon>Ostreida</taxon>
        <taxon>Ostreoidea</taxon>
        <taxon>Ostreidae</taxon>
        <taxon>Crassostrea</taxon>
    </lineage>
</organism>
<dbReference type="OrthoDB" id="10033535at2759"/>
<sequence>MVLTRCGRIVKYVMFSLNFLMFLSGCALLGYGGYIKNNKEPPLFRILTIILDYVHLSFPWLLIMTAIVCILVSFLGCCGALKKIRGMLTMHFLLLVALFIGVIVSGVLSFQYKQTIESAIVLQLESSLNSSYGMDDYVTKTWDTLQSTLHCCGVEGGENSSFSWSYYKTSTTWFLNQRTGPVRYVPDSCCRYPRDLYNLTNCVGLRDRSGRLAPAGGPPVLPTMQNDQLFTQGCWTVLLSLLRNKIWMGMVLITVSSSFMLIGMILSVCLCKRIEEQIYEEDEERFQNYTEIS</sequence>
<keyword evidence="3 6" id="KW-0812">Transmembrane</keyword>